<evidence type="ECO:0000256" key="2">
    <source>
        <dbReference type="ARBA" id="ARBA00005676"/>
    </source>
</evidence>
<evidence type="ECO:0000256" key="1">
    <source>
        <dbReference type="ARBA" id="ARBA00004123"/>
    </source>
</evidence>
<feature type="compositionally biased region" description="Basic and acidic residues" evidence="14">
    <location>
        <begin position="238"/>
        <end position="251"/>
    </location>
</feature>
<dbReference type="Proteomes" id="UP000472267">
    <property type="component" value="Chromosome 18"/>
</dbReference>
<dbReference type="InParanoid" id="A0A672J7Y2"/>
<dbReference type="OMA" id="WCTDETL"/>
<evidence type="ECO:0000313" key="16">
    <source>
        <dbReference type="Ensembl" id="ENSSFAP00005049399.1"/>
    </source>
</evidence>
<evidence type="ECO:0000256" key="13">
    <source>
        <dbReference type="RuleBase" id="RU367080"/>
    </source>
</evidence>
<keyword evidence="17" id="KW-1185">Reference proteome</keyword>
<reference evidence="16" key="2">
    <citation type="submission" date="2025-08" db="UniProtKB">
        <authorList>
            <consortium name="Ensembl"/>
        </authorList>
    </citation>
    <scope>IDENTIFICATION</scope>
</reference>
<reference evidence="16" key="3">
    <citation type="submission" date="2025-09" db="UniProtKB">
        <authorList>
            <consortium name="Ensembl"/>
        </authorList>
    </citation>
    <scope>IDENTIFICATION</scope>
</reference>
<proteinExistence type="inferred from homology"/>
<evidence type="ECO:0000259" key="15">
    <source>
        <dbReference type="PROSITE" id="PS51479"/>
    </source>
</evidence>
<feature type="compositionally biased region" description="Polar residues" evidence="14">
    <location>
        <begin position="312"/>
        <end position="337"/>
    </location>
</feature>
<gene>
    <name evidence="16" type="primary">rpap2</name>
</gene>
<evidence type="ECO:0000256" key="4">
    <source>
        <dbReference type="ARBA" id="ARBA00022771"/>
    </source>
</evidence>
<sequence length="594" mass="67244">MGSSAKNSRKDGKYRKTLTAEEEAKRRKEMAEWLREKYELDRRALKVVERLLEDSVSEDFLVDCARFITAANYKDAIEERFISKLCGYPICPNKLGKIPTQQYKISTKTNKVYDLTERKCFCCNFCYKASKTFELQISKTPLWLRPTESPATIKLLKKGDGGGCGEEVMLKERRLKVEDIENPTAAQTEDSHRSPPSVGDEGQSDSDREQEQDFVSSMVDQQQRPRVHWGPLPSGPAEDQKVEQGQTERGKKQVSLVSQTDHKPDSDLEEVGARISECRISEEAAHAPMHADSPPTEAGRTADPPTEIKNPASETLQASKKDSASPNQQAFSITQVGMSRRGAAGLQGLLKKHTERARPQSLRQRLIEHLKGTLNDWRTDETLRFLYGDARPPGSPFADVQEEEEEELDEDDLEDEPPAVDARRSKSPSAAAPDYDTLRRETEHLELRVREFYQGRCILPEEVTVQEQRERRDPSLPLSDSQAQRLIQKKIAVEKLSSCLKNIVGPLRLAMSDVSSHLNNLVRTFRLTNTNIIHRTPEWTLIAVILLHLLSDVSPVLREALQTSASVEYLNTLMEELGLQEQDLLNLVQLFRSQ</sequence>
<dbReference type="RefSeq" id="XP_029970255.1">
    <property type="nucleotide sequence ID" value="XM_030114395.1"/>
</dbReference>
<comment type="catalytic activity">
    <reaction evidence="11 13">
        <text>O-phospho-L-threonyl-[protein] + H2O = L-threonyl-[protein] + phosphate</text>
        <dbReference type="Rhea" id="RHEA:47004"/>
        <dbReference type="Rhea" id="RHEA-COMP:11060"/>
        <dbReference type="Rhea" id="RHEA-COMP:11605"/>
        <dbReference type="ChEBI" id="CHEBI:15377"/>
        <dbReference type="ChEBI" id="CHEBI:30013"/>
        <dbReference type="ChEBI" id="CHEBI:43474"/>
        <dbReference type="ChEBI" id="CHEBI:61977"/>
        <dbReference type="EC" id="3.1.3.16"/>
    </reaction>
</comment>
<feature type="domain" description="RTR1-type" evidence="15">
    <location>
        <begin position="63"/>
        <end position="146"/>
    </location>
</feature>
<dbReference type="CTD" id="79871"/>
<protein>
    <recommendedName>
        <fullName evidence="13">RNA polymerase II subunit B1 CTD phosphatase RPAP2 homolog</fullName>
        <ecNumber evidence="13">3.1.3.16</ecNumber>
    </recommendedName>
</protein>
<dbReference type="EC" id="3.1.3.16" evidence="13"/>
<evidence type="ECO:0000256" key="5">
    <source>
        <dbReference type="ARBA" id="ARBA00022801"/>
    </source>
</evidence>
<evidence type="ECO:0000256" key="7">
    <source>
        <dbReference type="ARBA" id="ARBA00022912"/>
    </source>
</evidence>
<evidence type="ECO:0000313" key="17">
    <source>
        <dbReference type="Proteomes" id="UP000472267"/>
    </source>
</evidence>
<dbReference type="GeneID" id="115405007"/>
<feature type="region of interest" description="Disordered" evidence="14">
    <location>
        <begin position="175"/>
        <end position="360"/>
    </location>
</feature>
<reference evidence="16" key="1">
    <citation type="submission" date="2019-06" db="EMBL/GenBank/DDBJ databases">
        <authorList>
            <consortium name="Wellcome Sanger Institute Data Sharing"/>
        </authorList>
    </citation>
    <scope>NUCLEOTIDE SEQUENCE [LARGE SCALE GENOMIC DNA]</scope>
</reference>
<dbReference type="GO" id="GO:0008420">
    <property type="term" value="F:RNA polymerase II CTD heptapeptide repeat phosphatase activity"/>
    <property type="evidence" value="ECO:0007669"/>
    <property type="project" value="UniProtKB-UniRule"/>
</dbReference>
<comment type="similarity">
    <text evidence="2 12 13">Belongs to the RPAP2 family.</text>
</comment>
<keyword evidence="4 13" id="KW-0863">Zinc-finger</keyword>
<comment type="subunit">
    <text evidence="13">Associates with the RNA polymerase II complex.</text>
</comment>
<dbReference type="Gene3D" id="1.25.40.820">
    <property type="match status" value="1"/>
</dbReference>
<dbReference type="GO" id="GO:0005634">
    <property type="term" value="C:nucleus"/>
    <property type="evidence" value="ECO:0007669"/>
    <property type="project" value="UniProtKB-SubCell"/>
</dbReference>
<evidence type="ECO:0000256" key="10">
    <source>
        <dbReference type="ARBA" id="ARBA00047761"/>
    </source>
</evidence>
<feature type="region of interest" description="Disordered" evidence="14">
    <location>
        <begin position="1"/>
        <end position="24"/>
    </location>
</feature>
<dbReference type="Ensembl" id="ENSSFAT00005051026.1">
    <property type="protein sequence ID" value="ENSSFAP00005049399.1"/>
    <property type="gene ID" value="ENSSFAG00005023895.1"/>
</dbReference>
<dbReference type="AlphaFoldDB" id="A0A672J7Y2"/>
<keyword evidence="5 13" id="KW-0378">Hydrolase</keyword>
<dbReference type="PANTHER" id="PTHR14732:SF0">
    <property type="entry name" value="RNA POLYMERASE II SUBUNIT B1 CTD PHOSPHATASE RPAP2-RELATED"/>
    <property type="match status" value="1"/>
</dbReference>
<keyword evidence="8 13" id="KW-0539">Nucleus</keyword>
<evidence type="ECO:0000256" key="11">
    <source>
        <dbReference type="ARBA" id="ARBA00048336"/>
    </source>
</evidence>
<keyword evidence="3 13" id="KW-0479">Metal-binding</keyword>
<name>A0A672J7Y2_SALFA</name>
<evidence type="ECO:0000256" key="8">
    <source>
        <dbReference type="ARBA" id="ARBA00023242"/>
    </source>
</evidence>
<comment type="subcellular location">
    <subcellularLocation>
        <location evidence="1 13">Nucleus</location>
    </subcellularLocation>
</comment>
<evidence type="ECO:0000256" key="14">
    <source>
        <dbReference type="SAM" id="MobiDB-lite"/>
    </source>
</evidence>
<comment type="catalytic activity">
    <reaction evidence="10 13">
        <text>O-phospho-L-seryl-[protein] + H2O = L-seryl-[protein] + phosphate</text>
        <dbReference type="Rhea" id="RHEA:20629"/>
        <dbReference type="Rhea" id="RHEA-COMP:9863"/>
        <dbReference type="Rhea" id="RHEA-COMP:11604"/>
        <dbReference type="ChEBI" id="CHEBI:15377"/>
        <dbReference type="ChEBI" id="CHEBI:29999"/>
        <dbReference type="ChEBI" id="CHEBI:43474"/>
        <dbReference type="ChEBI" id="CHEBI:83421"/>
        <dbReference type="EC" id="3.1.3.16"/>
    </reaction>
</comment>
<dbReference type="GO" id="GO:0043175">
    <property type="term" value="F:RNA polymerase core enzyme binding"/>
    <property type="evidence" value="ECO:0007669"/>
    <property type="project" value="UniProtKB-UniRule"/>
</dbReference>
<dbReference type="InterPro" id="IPR039693">
    <property type="entry name" value="Rtr1/RPAP2"/>
</dbReference>
<keyword evidence="6 13" id="KW-0862">Zinc</keyword>
<dbReference type="PROSITE" id="PS51479">
    <property type="entry name" value="ZF_RTR1"/>
    <property type="match status" value="1"/>
</dbReference>
<dbReference type="FunCoup" id="A0A672J7Y2">
    <property type="interactions" value="655"/>
</dbReference>
<evidence type="ECO:0000256" key="12">
    <source>
        <dbReference type="PROSITE-ProRule" id="PRU00812"/>
    </source>
</evidence>
<keyword evidence="7 13" id="KW-0904">Protein phosphatase</keyword>
<dbReference type="InterPro" id="IPR038534">
    <property type="entry name" value="Rtr1/RPAP2_sf"/>
</dbReference>
<dbReference type="OrthoDB" id="2590500at2759"/>
<organism evidence="16 17">
    <name type="scientific">Salarias fasciatus</name>
    <name type="common">Jewelled blenny</name>
    <name type="synonym">Blennius fasciatus</name>
    <dbReference type="NCBI Taxonomy" id="181472"/>
    <lineage>
        <taxon>Eukaryota</taxon>
        <taxon>Metazoa</taxon>
        <taxon>Chordata</taxon>
        <taxon>Craniata</taxon>
        <taxon>Vertebrata</taxon>
        <taxon>Euteleostomi</taxon>
        <taxon>Actinopterygii</taxon>
        <taxon>Neopterygii</taxon>
        <taxon>Teleostei</taxon>
        <taxon>Neoteleostei</taxon>
        <taxon>Acanthomorphata</taxon>
        <taxon>Ovalentaria</taxon>
        <taxon>Blenniimorphae</taxon>
        <taxon>Blenniiformes</taxon>
        <taxon>Blennioidei</taxon>
        <taxon>Blenniidae</taxon>
        <taxon>Salariinae</taxon>
        <taxon>Salarias</taxon>
    </lineage>
</organism>
<dbReference type="GO" id="GO:0005737">
    <property type="term" value="C:cytoplasm"/>
    <property type="evidence" value="ECO:0007669"/>
    <property type="project" value="TreeGrafter"/>
</dbReference>
<dbReference type="PANTHER" id="PTHR14732">
    <property type="entry name" value="RNA POLYMERASE II SUBUNIT B1 CTD PHOSPHATASE RPAP2-RELATED"/>
    <property type="match status" value="1"/>
</dbReference>
<accession>A0A672J7Y2</accession>
<feature type="compositionally biased region" description="Polar residues" evidence="14">
    <location>
        <begin position="213"/>
        <end position="224"/>
    </location>
</feature>
<dbReference type="InterPro" id="IPR007308">
    <property type="entry name" value="Rtr1/RPAP2_dom"/>
</dbReference>
<dbReference type="GO" id="GO:0008270">
    <property type="term" value="F:zinc ion binding"/>
    <property type="evidence" value="ECO:0007669"/>
    <property type="project" value="UniProtKB-KW"/>
</dbReference>
<feature type="compositionally biased region" description="Basic and acidic residues" evidence="14">
    <location>
        <begin position="276"/>
        <end position="285"/>
    </location>
</feature>
<evidence type="ECO:0000256" key="3">
    <source>
        <dbReference type="ARBA" id="ARBA00022723"/>
    </source>
</evidence>
<dbReference type="Pfam" id="PF04181">
    <property type="entry name" value="RPAP2_Rtr1"/>
    <property type="match status" value="1"/>
</dbReference>
<comment type="function">
    <text evidence="9">Protein phosphatase that displays CTD phosphatase activity and regulates transcription of snRNA genes. Recognizes and binds phosphorylated 'Ser-7' of the C-terminal heptapeptide repeat domain (CTD) of the largest RNA polymerase II subunit POLR2A, and mediates dephosphorylation of 'Ser-5' of the CTD, thereby promoting transcription of snRNA genes. Downstream of EIF2AK3/PERK, dephosphorylates ERN1, a sensor for the endoplasmic reticulum unfolded protein response (UPR), to abort failed ER-stress adaptation and trigger apoptosis.</text>
</comment>
<feature type="region of interest" description="Disordered" evidence="14">
    <location>
        <begin position="388"/>
        <end position="438"/>
    </location>
</feature>
<feature type="compositionally biased region" description="Acidic residues" evidence="14">
    <location>
        <begin position="400"/>
        <end position="418"/>
    </location>
</feature>
<evidence type="ECO:0000256" key="9">
    <source>
        <dbReference type="ARBA" id="ARBA00045547"/>
    </source>
</evidence>
<evidence type="ECO:0000256" key="6">
    <source>
        <dbReference type="ARBA" id="ARBA00022833"/>
    </source>
</evidence>